<dbReference type="GO" id="GO:0004519">
    <property type="term" value="F:endonuclease activity"/>
    <property type="evidence" value="ECO:0007669"/>
    <property type="project" value="UniProtKB-KW"/>
</dbReference>
<sequence>MNDVPSVYHQYLDVFSKVKAEKRPPHHACDHHIKLEGSLPPVGDLCIQLCLGCCIESGKPPIALNSGKRIAAELNYEIHEKELLGIVWALKRWRAFLLSLSSPFEDLTNHSSLQYFMSSKVLTCRQACRAEFLSEFHFSITYLPGRLATLLDALSCQDNIYQERGEDFISKNQMSFPQRITQDKVQPSRYFAVKVESFTNLIDSIQKALWQDYPKFDSAHITQDTPAVKLSTKILSVQKDVKRELESCHKQVHEKVSTYAYNLKLPSQWKSIHPVSHISLLEPVKTSTIPNWNQEPPPPIITEEEEEWEVSQILDSKLKRRKLWYLVEWKSFSQDPERSTWEPAKNLKNFSELFKDFHSLYPDKPGLNSSRA</sequence>
<evidence type="ECO:0000313" key="9">
    <source>
        <dbReference type="Proteomes" id="UP000765509"/>
    </source>
</evidence>
<dbReference type="Pfam" id="PF17917">
    <property type="entry name" value="RT_RNaseH"/>
    <property type="match status" value="1"/>
</dbReference>
<evidence type="ECO:0000256" key="3">
    <source>
        <dbReference type="ARBA" id="ARBA00022722"/>
    </source>
</evidence>
<accession>A0A9Q3FEX5</accession>
<evidence type="ECO:0000256" key="6">
    <source>
        <dbReference type="ARBA" id="ARBA00022918"/>
    </source>
</evidence>
<dbReference type="Pfam" id="PF00385">
    <property type="entry name" value="Chromo"/>
    <property type="match status" value="1"/>
</dbReference>
<dbReference type="PANTHER" id="PTHR34072:SF52">
    <property type="entry name" value="RIBONUCLEASE H"/>
    <property type="match status" value="1"/>
</dbReference>
<dbReference type="GO" id="GO:0016787">
    <property type="term" value="F:hydrolase activity"/>
    <property type="evidence" value="ECO:0007669"/>
    <property type="project" value="UniProtKB-KW"/>
</dbReference>
<dbReference type="PROSITE" id="PS50013">
    <property type="entry name" value="CHROMO_2"/>
    <property type="match status" value="1"/>
</dbReference>
<name>A0A9Q3FEX5_9BASI</name>
<gene>
    <name evidence="8" type="ORF">O181_076413</name>
</gene>
<dbReference type="SUPFAM" id="SSF54160">
    <property type="entry name" value="Chromo domain-like"/>
    <property type="match status" value="1"/>
</dbReference>
<keyword evidence="2" id="KW-0548">Nucleotidyltransferase</keyword>
<proteinExistence type="predicted"/>
<dbReference type="Gene3D" id="2.40.50.40">
    <property type="match status" value="1"/>
</dbReference>
<feature type="domain" description="Chromo" evidence="7">
    <location>
        <begin position="308"/>
        <end position="358"/>
    </location>
</feature>
<dbReference type="AlphaFoldDB" id="A0A9Q3FEX5"/>
<dbReference type="InterPro" id="IPR023780">
    <property type="entry name" value="Chromo_domain"/>
</dbReference>
<protein>
    <recommendedName>
        <fullName evidence="7">Chromo domain-containing protein</fullName>
    </recommendedName>
</protein>
<dbReference type="GO" id="GO:0006338">
    <property type="term" value="P:chromatin remodeling"/>
    <property type="evidence" value="ECO:0007669"/>
    <property type="project" value="UniProtKB-ARBA"/>
</dbReference>
<keyword evidence="3" id="KW-0540">Nuclease</keyword>
<evidence type="ECO:0000256" key="1">
    <source>
        <dbReference type="ARBA" id="ARBA00022679"/>
    </source>
</evidence>
<dbReference type="PANTHER" id="PTHR34072">
    <property type="entry name" value="ENZYMATIC POLYPROTEIN-RELATED"/>
    <property type="match status" value="1"/>
</dbReference>
<evidence type="ECO:0000313" key="8">
    <source>
        <dbReference type="EMBL" id="MBW0536698.1"/>
    </source>
</evidence>
<reference evidence="8" key="1">
    <citation type="submission" date="2021-03" db="EMBL/GenBank/DDBJ databases">
        <title>Draft genome sequence of rust myrtle Austropuccinia psidii MF-1, a brazilian biotype.</title>
        <authorList>
            <person name="Quecine M.C."/>
            <person name="Pachon D.M.R."/>
            <person name="Bonatelli M.L."/>
            <person name="Correr F.H."/>
            <person name="Franceschini L.M."/>
            <person name="Leite T.F."/>
            <person name="Margarido G.R.A."/>
            <person name="Almeida C.A."/>
            <person name="Ferrarezi J.A."/>
            <person name="Labate C.A."/>
        </authorList>
    </citation>
    <scope>NUCLEOTIDE SEQUENCE</scope>
    <source>
        <strain evidence="8">MF-1</strain>
    </source>
</reference>
<dbReference type="GO" id="GO:0003964">
    <property type="term" value="F:RNA-directed DNA polymerase activity"/>
    <property type="evidence" value="ECO:0007669"/>
    <property type="project" value="UniProtKB-KW"/>
</dbReference>
<keyword evidence="6" id="KW-0695">RNA-directed DNA polymerase</keyword>
<keyword evidence="9" id="KW-1185">Reference proteome</keyword>
<dbReference type="SUPFAM" id="SSF56672">
    <property type="entry name" value="DNA/RNA polymerases"/>
    <property type="match status" value="1"/>
</dbReference>
<organism evidence="8 9">
    <name type="scientific">Austropuccinia psidii MF-1</name>
    <dbReference type="NCBI Taxonomy" id="1389203"/>
    <lineage>
        <taxon>Eukaryota</taxon>
        <taxon>Fungi</taxon>
        <taxon>Dikarya</taxon>
        <taxon>Basidiomycota</taxon>
        <taxon>Pucciniomycotina</taxon>
        <taxon>Pucciniomycetes</taxon>
        <taxon>Pucciniales</taxon>
        <taxon>Sphaerophragmiaceae</taxon>
        <taxon>Austropuccinia</taxon>
    </lineage>
</organism>
<dbReference type="InterPro" id="IPR041373">
    <property type="entry name" value="RT_RNaseH"/>
</dbReference>
<evidence type="ECO:0000259" key="7">
    <source>
        <dbReference type="PROSITE" id="PS50013"/>
    </source>
</evidence>
<dbReference type="InterPro" id="IPR016197">
    <property type="entry name" value="Chromo-like_dom_sf"/>
</dbReference>
<dbReference type="InterPro" id="IPR043502">
    <property type="entry name" value="DNA/RNA_pol_sf"/>
</dbReference>
<dbReference type="CDD" id="cd09274">
    <property type="entry name" value="RNase_HI_RT_Ty3"/>
    <property type="match status" value="1"/>
</dbReference>
<keyword evidence="5" id="KW-0378">Hydrolase</keyword>
<evidence type="ECO:0000256" key="5">
    <source>
        <dbReference type="ARBA" id="ARBA00022801"/>
    </source>
</evidence>
<dbReference type="EMBL" id="AVOT02041381">
    <property type="protein sequence ID" value="MBW0536698.1"/>
    <property type="molecule type" value="Genomic_DNA"/>
</dbReference>
<dbReference type="CDD" id="cd00024">
    <property type="entry name" value="CD_CSD"/>
    <property type="match status" value="1"/>
</dbReference>
<dbReference type="InterPro" id="IPR000953">
    <property type="entry name" value="Chromo/chromo_shadow_dom"/>
</dbReference>
<dbReference type="OrthoDB" id="2505288at2759"/>
<comment type="caution">
    <text evidence="8">The sequence shown here is derived from an EMBL/GenBank/DDBJ whole genome shotgun (WGS) entry which is preliminary data.</text>
</comment>
<keyword evidence="4" id="KW-0255">Endonuclease</keyword>
<evidence type="ECO:0000256" key="4">
    <source>
        <dbReference type="ARBA" id="ARBA00022759"/>
    </source>
</evidence>
<dbReference type="Proteomes" id="UP000765509">
    <property type="component" value="Unassembled WGS sequence"/>
</dbReference>
<dbReference type="SMART" id="SM00298">
    <property type="entry name" value="CHROMO"/>
    <property type="match status" value="1"/>
</dbReference>
<keyword evidence="1" id="KW-0808">Transferase</keyword>
<evidence type="ECO:0000256" key="2">
    <source>
        <dbReference type="ARBA" id="ARBA00022695"/>
    </source>
</evidence>